<evidence type="ECO:0000313" key="2">
    <source>
        <dbReference type="Proteomes" id="UP001432322"/>
    </source>
</evidence>
<protein>
    <submittedName>
        <fullName evidence="1">Uncharacterized protein</fullName>
    </submittedName>
</protein>
<accession>A0AAV5WB40</accession>
<feature type="non-terminal residue" evidence="1">
    <location>
        <position position="82"/>
    </location>
</feature>
<reference evidence="1" key="1">
    <citation type="submission" date="2023-10" db="EMBL/GenBank/DDBJ databases">
        <title>Genome assembly of Pristionchus species.</title>
        <authorList>
            <person name="Yoshida K."/>
            <person name="Sommer R.J."/>
        </authorList>
    </citation>
    <scope>NUCLEOTIDE SEQUENCE</scope>
    <source>
        <strain evidence="1">RS5133</strain>
    </source>
</reference>
<feature type="non-terminal residue" evidence="1">
    <location>
        <position position="1"/>
    </location>
</feature>
<gene>
    <name evidence="1" type="ORF">PFISCL1PPCAC_18927</name>
</gene>
<sequence length="82" mass="8783">LIVAEDSTVRVHVLVADAPRELVDEIAQSSVLGSEHSILLVSRRVQNILVVGTDHDLSLSVLGIVKQDAQSDLDGCQLAQAR</sequence>
<dbReference type="Proteomes" id="UP001432322">
    <property type="component" value="Unassembled WGS sequence"/>
</dbReference>
<dbReference type="EMBL" id="BTSY01000005">
    <property type="protein sequence ID" value="GMT27630.1"/>
    <property type="molecule type" value="Genomic_DNA"/>
</dbReference>
<proteinExistence type="predicted"/>
<keyword evidence="2" id="KW-1185">Reference proteome</keyword>
<organism evidence="1 2">
    <name type="scientific">Pristionchus fissidentatus</name>
    <dbReference type="NCBI Taxonomy" id="1538716"/>
    <lineage>
        <taxon>Eukaryota</taxon>
        <taxon>Metazoa</taxon>
        <taxon>Ecdysozoa</taxon>
        <taxon>Nematoda</taxon>
        <taxon>Chromadorea</taxon>
        <taxon>Rhabditida</taxon>
        <taxon>Rhabditina</taxon>
        <taxon>Diplogasteromorpha</taxon>
        <taxon>Diplogasteroidea</taxon>
        <taxon>Neodiplogasteridae</taxon>
        <taxon>Pristionchus</taxon>
    </lineage>
</organism>
<dbReference type="AlphaFoldDB" id="A0AAV5WB40"/>
<comment type="caution">
    <text evidence="1">The sequence shown here is derived from an EMBL/GenBank/DDBJ whole genome shotgun (WGS) entry which is preliminary data.</text>
</comment>
<name>A0AAV5WB40_9BILA</name>
<evidence type="ECO:0000313" key="1">
    <source>
        <dbReference type="EMBL" id="GMT27630.1"/>
    </source>
</evidence>